<evidence type="ECO:0000313" key="4">
    <source>
        <dbReference type="Proteomes" id="UP000836841"/>
    </source>
</evidence>
<sequence length="264" mass="30545">MEIVRIVKSPYFITYCLLLIICWLLSHHPSCDPCMSTIRGTQFSHIQQESSSDLSSLVKGVATDDRTVIITMVDQEWAKPESLLDLFLESFGIGERTKHLLNHLIVVALDDQALRYCLRVHPHCYLHRDSRRKFESTSPDGLVAGWRKKSLVKEILELGYNMMFTEADVMWLRNPLMHCHPLNLVSVACGFSSSDHHQQQQHQHATAENTGGFFYVQSDDTTINMFQILDLERVHYLKLLLQDRKDMTLRWRIPSQQCKGFSLL</sequence>
<evidence type="ECO:0000259" key="2">
    <source>
        <dbReference type="Pfam" id="PF03407"/>
    </source>
</evidence>
<feature type="domain" description="Nucleotide-diphospho-sugar transferase" evidence="2">
    <location>
        <begin position="99"/>
        <end position="236"/>
    </location>
</feature>
<keyword evidence="1" id="KW-0472">Membrane</keyword>
<keyword evidence="4" id="KW-1185">Reference proteome</keyword>
<dbReference type="Pfam" id="PF03407">
    <property type="entry name" value="Nucleotid_trans"/>
    <property type="match status" value="1"/>
</dbReference>
<dbReference type="InterPro" id="IPR044821">
    <property type="entry name" value="At1g28695/At4g15970-like"/>
</dbReference>
<keyword evidence="1" id="KW-0812">Transmembrane</keyword>
<keyword evidence="1" id="KW-1133">Transmembrane helix</keyword>
<proteinExistence type="predicted"/>
<dbReference type="EMBL" id="OU466863">
    <property type="protein sequence ID" value="CAH2080131.1"/>
    <property type="molecule type" value="Genomic_DNA"/>
</dbReference>
<accession>A0AAU9T728</accession>
<evidence type="ECO:0000256" key="1">
    <source>
        <dbReference type="SAM" id="Phobius"/>
    </source>
</evidence>
<dbReference type="PANTHER" id="PTHR46038">
    <property type="entry name" value="EXPRESSED PROTEIN-RELATED"/>
    <property type="match status" value="1"/>
</dbReference>
<feature type="non-terminal residue" evidence="3">
    <location>
        <position position="264"/>
    </location>
</feature>
<organism evidence="3 4">
    <name type="scientific">Thlaspi arvense</name>
    <name type="common">Field penny-cress</name>
    <dbReference type="NCBI Taxonomy" id="13288"/>
    <lineage>
        <taxon>Eukaryota</taxon>
        <taxon>Viridiplantae</taxon>
        <taxon>Streptophyta</taxon>
        <taxon>Embryophyta</taxon>
        <taxon>Tracheophyta</taxon>
        <taxon>Spermatophyta</taxon>
        <taxon>Magnoliopsida</taxon>
        <taxon>eudicotyledons</taxon>
        <taxon>Gunneridae</taxon>
        <taxon>Pentapetalae</taxon>
        <taxon>rosids</taxon>
        <taxon>malvids</taxon>
        <taxon>Brassicales</taxon>
        <taxon>Brassicaceae</taxon>
        <taxon>Thlaspideae</taxon>
        <taxon>Thlaspi</taxon>
    </lineage>
</organism>
<feature type="transmembrane region" description="Helical" evidence="1">
    <location>
        <begin position="12"/>
        <end position="29"/>
    </location>
</feature>
<protein>
    <recommendedName>
        <fullName evidence="2">Nucleotide-diphospho-sugar transferase domain-containing protein</fullName>
    </recommendedName>
</protein>
<evidence type="ECO:0000313" key="3">
    <source>
        <dbReference type="EMBL" id="CAH2080131.1"/>
    </source>
</evidence>
<dbReference type="Proteomes" id="UP000836841">
    <property type="component" value="Chromosome 7"/>
</dbReference>
<dbReference type="AlphaFoldDB" id="A0AAU9T728"/>
<gene>
    <name evidence="3" type="ORF">TAV2_LOCUS24010</name>
</gene>
<dbReference type="InterPro" id="IPR005069">
    <property type="entry name" value="Nucl-diP-sugar_transferase"/>
</dbReference>
<dbReference type="PANTHER" id="PTHR46038:SF37">
    <property type="entry name" value="GLYCOSYLTRANSFERASE"/>
    <property type="match status" value="1"/>
</dbReference>
<name>A0AAU9T728_THLAR</name>
<reference evidence="3 4" key="1">
    <citation type="submission" date="2022-03" db="EMBL/GenBank/DDBJ databases">
        <authorList>
            <person name="Nunn A."/>
            <person name="Chopra R."/>
            <person name="Nunn A."/>
            <person name="Contreras Garrido A."/>
        </authorList>
    </citation>
    <scope>NUCLEOTIDE SEQUENCE [LARGE SCALE GENOMIC DNA]</scope>
</reference>